<dbReference type="InterPro" id="IPR054293">
    <property type="entry name" value="DUF7029"/>
</dbReference>
<dbReference type="Proteomes" id="UP000250266">
    <property type="component" value="Unassembled WGS sequence"/>
</dbReference>
<dbReference type="Pfam" id="PF23865">
    <property type="entry name" value="DUF7223"/>
    <property type="match status" value="1"/>
</dbReference>
<evidence type="ECO:0000259" key="3">
    <source>
        <dbReference type="Pfam" id="PF23865"/>
    </source>
</evidence>
<dbReference type="Pfam" id="PF22974">
    <property type="entry name" value="DUF7029"/>
    <property type="match status" value="1"/>
</dbReference>
<gene>
    <name evidence="4" type="ORF">K432DRAFT_430220</name>
</gene>
<organism evidence="4 5">
    <name type="scientific">Lepidopterella palustris CBS 459.81</name>
    <dbReference type="NCBI Taxonomy" id="1314670"/>
    <lineage>
        <taxon>Eukaryota</taxon>
        <taxon>Fungi</taxon>
        <taxon>Dikarya</taxon>
        <taxon>Ascomycota</taxon>
        <taxon>Pezizomycotina</taxon>
        <taxon>Dothideomycetes</taxon>
        <taxon>Pleosporomycetidae</taxon>
        <taxon>Mytilinidiales</taxon>
        <taxon>Argynnaceae</taxon>
        <taxon>Lepidopterella</taxon>
    </lineage>
</organism>
<keyword evidence="1" id="KW-0732">Signal</keyword>
<dbReference type="AlphaFoldDB" id="A0A8E2DYY6"/>
<protein>
    <submittedName>
        <fullName evidence="4">Uncharacterized protein</fullName>
    </submittedName>
</protein>
<evidence type="ECO:0000313" key="5">
    <source>
        <dbReference type="Proteomes" id="UP000250266"/>
    </source>
</evidence>
<evidence type="ECO:0000259" key="2">
    <source>
        <dbReference type="Pfam" id="PF22974"/>
    </source>
</evidence>
<dbReference type="InterPro" id="IPR055647">
    <property type="entry name" value="DUF7223"/>
</dbReference>
<reference evidence="4 5" key="1">
    <citation type="journal article" date="2016" name="Nat. Commun.">
        <title>Ectomycorrhizal ecology is imprinted in the genome of the dominant symbiotic fungus Cenococcum geophilum.</title>
        <authorList>
            <consortium name="DOE Joint Genome Institute"/>
            <person name="Peter M."/>
            <person name="Kohler A."/>
            <person name="Ohm R.A."/>
            <person name="Kuo A."/>
            <person name="Krutzmann J."/>
            <person name="Morin E."/>
            <person name="Arend M."/>
            <person name="Barry K.W."/>
            <person name="Binder M."/>
            <person name="Choi C."/>
            <person name="Clum A."/>
            <person name="Copeland A."/>
            <person name="Grisel N."/>
            <person name="Haridas S."/>
            <person name="Kipfer T."/>
            <person name="LaButti K."/>
            <person name="Lindquist E."/>
            <person name="Lipzen A."/>
            <person name="Maire R."/>
            <person name="Meier B."/>
            <person name="Mihaltcheva S."/>
            <person name="Molinier V."/>
            <person name="Murat C."/>
            <person name="Poggeler S."/>
            <person name="Quandt C.A."/>
            <person name="Sperisen C."/>
            <person name="Tritt A."/>
            <person name="Tisserant E."/>
            <person name="Crous P.W."/>
            <person name="Henrissat B."/>
            <person name="Nehls U."/>
            <person name="Egli S."/>
            <person name="Spatafora J.W."/>
            <person name="Grigoriev I.V."/>
            <person name="Martin F.M."/>
        </authorList>
    </citation>
    <scope>NUCLEOTIDE SEQUENCE [LARGE SCALE GENOMIC DNA]</scope>
    <source>
        <strain evidence="4 5">CBS 459.81</strain>
    </source>
</reference>
<dbReference type="OrthoDB" id="160645at2759"/>
<proteinExistence type="predicted"/>
<feature type="signal peptide" evidence="1">
    <location>
        <begin position="1"/>
        <end position="23"/>
    </location>
</feature>
<dbReference type="EMBL" id="KV745561">
    <property type="protein sequence ID" value="OCK74096.1"/>
    <property type="molecule type" value="Genomic_DNA"/>
</dbReference>
<sequence length="505" mass="54011">MVVQNLLYSVTLFLLLSLQYVSARTLTPIRPSSKTSNEKRADPSALELQSSEIFLWGDFESESAVLANFTVYMPGDNENILSMEKFNGMLASINCSNGLTLAFNDYDTFSYAQKVWDWVNGADDHSFVMVAGVGDCGNNTHRLPFVVSSIQYDEELNTAHLAANVSDWKTIAHSFDMVVGRISGNDTGLYSRDITKSLSVDVSSHWPFSVKLSSGKLSAELACTNCSTTGEFDIEFRISQKWFIPTGASMRVSPKGVSAIAQVKFTGAGAITNSLTKTWDIVNIPIDGITIPGGILDLGPFLTVAVGVELSAVTISASIQGGGTATFSDSAVVQVDLLNPTNNKFSGWTPSIEALPIRVDEKISGGVSMFVQPSLELRAEALGQGFKFGLNLRVPNVNAKLEFIDSPQGACTTTPAGQQKHEFGVRISANIGAQLNLAASKIDGSDPLFKVQIATLDVPLAQECWDFGPIVGASTPSASGNATVPKLTARTLPTLLAANYRALRA</sequence>
<name>A0A8E2DYY6_9PEZI</name>
<keyword evidence="5" id="KW-1185">Reference proteome</keyword>
<feature type="chain" id="PRO_5034830384" evidence="1">
    <location>
        <begin position="24"/>
        <end position="505"/>
    </location>
</feature>
<evidence type="ECO:0000256" key="1">
    <source>
        <dbReference type="SAM" id="SignalP"/>
    </source>
</evidence>
<accession>A0A8E2DYY6</accession>
<evidence type="ECO:0000313" key="4">
    <source>
        <dbReference type="EMBL" id="OCK74096.1"/>
    </source>
</evidence>
<feature type="domain" description="DUF7029" evidence="2">
    <location>
        <begin position="74"/>
        <end position="176"/>
    </location>
</feature>
<feature type="domain" description="DUF7223" evidence="3">
    <location>
        <begin position="215"/>
        <end position="464"/>
    </location>
</feature>